<organism evidence="2">
    <name type="scientific">Drosophila melanogaster</name>
    <name type="common">Fruit fly</name>
    <dbReference type="NCBI Taxonomy" id="7227"/>
    <lineage>
        <taxon>Eukaryota</taxon>
        <taxon>Metazoa</taxon>
        <taxon>Ecdysozoa</taxon>
        <taxon>Arthropoda</taxon>
        <taxon>Hexapoda</taxon>
        <taxon>Insecta</taxon>
        <taxon>Pterygota</taxon>
        <taxon>Neoptera</taxon>
        <taxon>Endopterygota</taxon>
        <taxon>Diptera</taxon>
        <taxon>Brachycera</taxon>
        <taxon>Muscomorpha</taxon>
        <taxon>Ephydroidea</taxon>
        <taxon>Drosophilidae</taxon>
        <taxon>Drosophila</taxon>
        <taxon>Sophophora</taxon>
    </lineage>
</organism>
<dbReference type="EMBL" id="BT015972">
    <property type="protein sequence ID" value="AAV36857.1"/>
    <property type="molecule type" value="mRNA"/>
</dbReference>
<name>Q5U1C0_DROME</name>
<keyword evidence="1" id="KW-0812">Transmembrane</keyword>
<proteinExistence type="evidence at transcript level"/>
<reference evidence="2" key="1">
    <citation type="submission" date="2004-10" db="EMBL/GenBank/DDBJ databases">
        <authorList>
            <person name="Stapleton M."/>
            <person name="Carlson J."/>
            <person name="Chavez C."/>
            <person name="Frise E."/>
            <person name="George R."/>
            <person name="Pacleb J."/>
            <person name="Park S."/>
            <person name="Wan K."/>
            <person name="Yu C."/>
            <person name="Rubin G.M."/>
            <person name="Celniker S."/>
        </authorList>
    </citation>
    <scope>NUCLEOTIDE SEQUENCE</scope>
    <source>
        <strain evidence="2">Berkeley</strain>
    </source>
</reference>
<keyword evidence="1" id="KW-1133">Transmembrane helix</keyword>
<dbReference type="AlphaFoldDB" id="Q5U1C0"/>
<protein>
    <submittedName>
        <fullName evidence="2">RH12280p</fullName>
    </submittedName>
</protein>
<evidence type="ECO:0000256" key="1">
    <source>
        <dbReference type="SAM" id="Phobius"/>
    </source>
</evidence>
<keyword evidence="1" id="KW-0472">Membrane</keyword>
<sequence>MEMNTKLKFGKLAGRLFGVLWLGGNLEYIRLIWCWRFCFAFAKPVSCCRLCWI</sequence>
<feature type="transmembrane region" description="Helical" evidence="1">
    <location>
        <begin position="12"/>
        <end position="33"/>
    </location>
</feature>
<accession>Q5U1C0</accession>
<evidence type="ECO:0000313" key="2">
    <source>
        <dbReference type="EMBL" id="AAV36857.1"/>
    </source>
</evidence>